<feature type="compositionally biased region" description="Basic and acidic residues" evidence="1">
    <location>
        <begin position="425"/>
        <end position="438"/>
    </location>
</feature>
<dbReference type="STRING" id="1797298.A2988_00875"/>
<feature type="compositionally biased region" description="Low complexity" evidence="1">
    <location>
        <begin position="364"/>
        <end position="374"/>
    </location>
</feature>
<sequence>MSMEKPLEKMEQPERELRDGGAEHAEAPQDNPTGQAALELGHRLADDGVFEMAEAQAEKERFKQRGQKLIDGNKFNFELFAESAAPRFRLSDNFYMLFEKKEVHMNADWFADRKFSDQQLLWATYHELAHFYDFANDHKAILKKFEQMRESARETGATLAEKYTQLRGEIPADLLAQKTIDAEHPERGTMNRFEQIAYGIHHEFLNIMDDAYVNSLVAKRKPAYGENGRHEDEVKRLYREQLFRESDFSVLPRHKQFAYALLRREMLPGEASVVSEEVEAVLREKHRVLGKEYTAEELVRELLTARNARGTRAGTRYEIIEKTLAPMFKELLNKDIADWQFPKAPETPEAQESQKEKSDESGEGEQNQGEQDTQTGKEGEGKQHESDQEENKQHNANEEKNADSEEKHDEQKDGQEKPGTSFAENIHDMFNPEKKGEPGGDGPVIPFPVQSPEDIKDIVEQFEKWQKEWQDAQHKEQEARTEEPAESREKRLKELRDKAWCERYEVDYKTLKRYEEAERKIKPYLAALDALWQRIIYGSSREVMTQSAGHFKEGEELDIDEAVREFSKILSGELDKVRVMRRDESVREMVYRPELIRARFVGDASGSMNAQRREILEQAFVLIFSSLRRFETYLNLTRGKTKSKLTVDTEAWVFGSEAERVKPFRARGDHQRERASIIRSFGALQEDHGDTRDDKALSAIVASLTPEEVQKIKSEKIMELVFELTDGGTHAQGVAAAKEALAELERKGVIMRAFQIGTTDESEQATFDHVWNTDRDDAPLREKRGEVVGAEIKNLIPALTRALAEYLSRVEL</sequence>
<reference evidence="2 3" key="1">
    <citation type="journal article" date="2016" name="Nat. Commun.">
        <title>Thousands of microbial genomes shed light on interconnected biogeochemical processes in an aquifer system.</title>
        <authorList>
            <person name="Anantharaman K."/>
            <person name="Brown C.T."/>
            <person name="Hug L.A."/>
            <person name="Sharon I."/>
            <person name="Castelle C.J."/>
            <person name="Probst A.J."/>
            <person name="Thomas B.C."/>
            <person name="Singh A."/>
            <person name="Wilkins M.J."/>
            <person name="Karaoz U."/>
            <person name="Brodie E.L."/>
            <person name="Williams K.H."/>
            <person name="Hubbard S.S."/>
            <person name="Banfield J.F."/>
        </authorList>
    </citation>
    <scope>NUCLEOTIDE SEQUENCE [LARGE SCALE GENOMIC DNA]</scope>
</reference>
<comment type="caution">
    <text evidence="2">The sequence shown here is derived from an EMBL/GenBank/DDBJ whole genome shotgun (WGS) entry which is preliminary data.</text>
</comment>
<dbReference type="AlphaFoldDB" id="A0A1F5BTT6"/>
<evidence type="ECO:0000313" key="3">
    <source>
        <dbReference type="Proteomes" id="UP000176650"/>
    </source>
</evidence>
<evidence type="ECO:0000313" key="2">
    <source>
        <dbReference type="EMBL" id="OGD34022.1"/>
    </source>
</evidence>
<gene>
    <name evidence="2" type="ORF">A2988_00875</name>
</gene>
<dbReference type="Gene3D" id="3.40.50.410">
    <property type="entry name" value="von Willebrand factor, type A domain"/>
    <property type="match status" value="1"/>
</dbReference>
<organism evidence="2 3">
    <name type="scientific">Candidatus Azambacteria bacterium RIFCSPLOWO2_01_FULL_46_25</name>
    <dbReference type="NCBI Taxonomy" id="1797298"/>
    <lineage>
        <taxon>Bacteria</taxon>
        <taxon>Candidatus Azamiibacteriota</taxon>
    </lineage>
</organism>
<feature type="compositionally biased region" description="Basic and acidic residues" evidence="1">
    <location>
        <begin position="375"/>
        <end position="416"/>
    </location>
</feature>
<name>A0A1F5BTT6_9BACT</name>
<dbReference type="InterPro" id="IPR036465">
    <property type="entry name" value="vWFA_dom_sf"/>
</dbReference>
<dbReference type="EMBL" id="MEYS01000002">
    <property type="protein sequence ID" value="OGD34022.1"/>
    <property type="molecule type" value="Genomic_DNA"/>
</dbReference>
<accession>A0A1F5BTT6</accession>
<evidence type="ECO:0008006" key="4">
    <source>
        <dbReference type="Google" id="ProtNLM"/>
    </source>
</evidence>
<proteinExistence type="predicted"/>
<feature type="region of interest" description="Disordered" evidence="1">
    <location>
        <begin position="1"/>
        <end position="38"/>
    </location>
</feature>
<feature type="region of interest" description="Disordered" evidence="1">
    <location>
        <begin position="345"/>
        <end position="450"/>
    </location>
</feature>
<evidence type="ECO:0000256" key="1">
    <source>
        <dbReference type="SAM" id="MobiDB-lite"/>
    </source>
</evidence>
<feature type="region of interest" description="Disordered" evidence="1">
    <location>
        <begin position="467"/>
        <end position="490"/>
    </location>
</feature>
<dbReference type="Proteomes" id="UP000176650">
    <property type="component" value="Unassembled WGS sequence"/>
</dbReference>
<feature type="compositionally biased region" description="Basic and acidic residues" evidence="1">
    <location>
        <begin position="1"/>
        <end position="27"/>
    </location>
</feature>
<protein>
    <recommendedName>
        <fullName evidence="4">VWFA domain-containing protein</fullName>
    </recommendedName>
</protein>
<dbReference type="SUPFAM" id="SSF53300">
    <property type="entry name" value="vWA-like"/>
    <property type="match status" value="1"/>
</dbReference>